<dbReference type="HOGENOM" id="CLU_009583_2_4_2"/>
<sequence length="427" mass="48358">MGLPKSWKGSSNLFLYMKNLIVLSSSLPDHCEKFQGNFVFDLSAAISEKGVNVVILCPHNYKAKFFENAKGILVYRFPYFIPFSFQKLADGTGIAKNIQTSILSVIQIPLLLLSEIFFTFILVLKNQIDYVHSHWIVPQGFVGAIISFVLKKPHICTIHAADIFLLRKLFFHKYLLKFIIRNTNHFFIVSNYVFNAVNNQLSSKDSEILSKKYSILPMGVHVSRFELDKKIIPIRKKYCVENKFILLFIGRLTDKKGVEYLIESLYEVIQYDANIHLLICGNGPLHEILLDKADNLVLNNFVSFLGYITEKEKIELLSIADVLVVPSIVLDNGETEGMPVVVLEGMAAGLPIIASDVSGVRDVIQTNFNGLLVQARNSHQIAMAILMLMKDPVLREKLGNEAKKSSKMYDWENISQSYLSQLNGMKK</sequence>
<dbReference type="CAZy" id="GT4">
    <property type="family name" value="Glycosyltransferase Family 4"/>
</dbReference>
<dbReference type="GO" id="GO:0016757">
    <property type="term" value="F:glycosyltransferase activity"/>
    <property type="evidence" value="ECO:0007669"/>
    <property type="project" value="InterPro"/>
</dbReference>
<dbReference type="OrthoDB" id="132546at2157"/>
<dbReference type="EMBL" id="CP000254">
    <property type="protein sequence ID" value="ABD42830.1"/>
    <property type="molecule type" value="Genomic_DNA"/>
</dbReference>
<dbReference type="SUPFAM" id="SSF53756">
    <property type="entry name" value="UDP-Glycosyltransferase/glycogen phosphorylase"/>
    <property type="match status" value="1"/>
</dbReference>
<dbReference type="Pfam" id="PF13439">
    <property type="entry name" value="Glyco_transf_4"/>
    <property type="match status" value="1"/>
</dbReference>
<dbReference type="RefSeq" id="WP_011450075.1">
    <property type="nucleotide sequence ID" value="NC_007796.1"/>
</dbReference>
<feature type="domain" description="Glycosyl transferase family 1" evidence="1">
    <location>
        <begin position="240"/>
        <end position="404"/>
    </location>
</feature>
<accession>Q2FUP4</accession>
<dbReference type="EnsemblBacteria" id="ABD42830">
    <property type="protein sequence ID" value="ABD42830"/>
    <property type="gene ID" value="Mhun_3145"/>
</dbReference>
<dbReference type="Gene3D" id="3.40.50.2000">
    <property type="entry name" value="Glycogen Phosphorylase B"/>
    <property type="match status" value="2"/>
</dbReference>
<organism evidence="3 4">
    <name type="scientific">Methanospirillum hungatei JF-1 (strain ATCC 27890 / DSM 864 / NBRC 100397 / JF-1)</name>
    <dbReference type="NCBI Taxonomy" id="323259"/>
    <lineage>
        <taxon>Archaea</taxon>
        <taxon>Methanobacteriati</taxon>
        <taxon>Methanobacteriota</taxon>
        <taxon>Stenosarchaea group</taxon>
        <taxon>Methanomicrobia</taxon>
        <taxon>Methanomicrobiales</taxon>
        <taxon>Methanospirillaceae</taxon>
        <taxon>Methanospirillum</taxon>
    </lineage>
</organism>
<feature type="domain" description="Glycosyltransferase subfamily 4-like N-terminal" evidence="2">
    <location>
        <begin position="36"/>
        <end position="199"/>
    </location>
</feature>
<protein>
    <submittedName>
        <fullName evidence="3">Glycosyl transferase, group 1</fullName>
    </submittedName>
</protein>
<dbReference type="InParanoid" id="Q2FUP4"/>
<evidence type="ECO:0000259" key="2">
    <source>
        <dbReference type="Pfam" id="PF13439"/>
    </source>
</evidence>
<keyword evidence="4" id="KW-1185">Reference proteome</keyword>
<dbReference type="InterPro" id="IPR001296">
    <property type="entry name" value="Glyco_trans_1"/>
</dbReference>
<evidence type="ECO:0000313" key="4">
    <source>
        <dbReference type="Proteomes" id="UP000001941"/>
    </source>
</evidence>
<reference evidence="4" key="1">
    <citation type="journal article" date="2016" name="Stand. Genomic Sci.">
        <title>Complete genome sequence of Methanospirillum hungatei type strain JF1.</title>
        <authorList>
            <person name="Gunsalus R.P."/>
            <person name="Cook L.E."/>
            <person name="Crable B."/>
            <person name="Rohlin L."/>
            <person name="McDonald E."/>
            <person name="Mouttaki H."/>
            <person name="Sieber J.R."/>
            <person name="Poweleit N."/>
            <person name="Zhou H."/>
            <person name="Lapidus A.L."/>
            <person name="Daligault H.E."/>
            <person name="Land M."/>
            <person name="Gilna P."/>
            <person name="Ivanova N."/>
            <person name="Kyrpides N."/>
            <person name="Culley D.E."/>
            <person name="McInerney M.J."/>
        </authorList>
    </citation>
    <scope>NUCLEOTIDE SEQUENCE [LARGE SCALE GENOMIC DNA]</scope>
    <source>
        <strain evidence="4">ATCC 27890 / DSM 864 / NBRC 100397 / JF-1</strain>
    </source>
</reference>
<dbReference type="Pfam" id="PF00534">
    <property type="entry name" value="Glycos_transf_1"/>
    <property type="match status" value="1"/>
</dbReference>
<dbReference type="CDD" id="cd03801">
    <property type="entry name" value="GT4_PimA-like"/>
    <property type="match status" value="1"/>
</dbReference>
<gene>
    <name evidence="3" type="ordered locus">Mhun_3145</name>
</gene>
<proteinExistence type="predicted"/>
<dbReference type="AlphaFoldDB" id="Q2FUP4"/>
<dbReference type="FunCoup" id="Q2FUP4">
    <property type="interactions" value="10"/>
</dbReference>
<dbReference type="GeneID" id="3924025"/>
<dbReference type="PANTHER" id="PTHR12526">
    <property type="entry name" value="GLYCOSYLTRANSFERASE"/>
    <property type="match status" value="1"/>
</dbReference>
<keyword evidence="3" id="KW-0808">Transferase</keyword>
<dbReference type="InterPro" id="IPR028098">
    <property type="entry name" value="Glyco_trans_4-like_N"/>
</dbReference>
<dbReference type="STRING" id="323259.Mhun_3145"/>
<dbReference type="eggNOG" id="arCOG01403">
    <property type="taxonomic scope" value="Archaea"/>
</dbReference>
<evidence type="ECO:0000313" key="3">
    <source>
        <dbReference type="EMBL" id="ABD42830.1"/>
    </source>
</evidence>
<dbReference type="Proteomes" id="UP000001941">
    <property type="component" value="Chromosome"/>
</dbReference>
<dbReference type="KEGG" id="mhu:Mhun_3145"/>
<name>Q2FUP4_METHJ</name>
<evidence type="ECO:0000259" key="1">
    <source>
        <dbReference type="Pfam" id="PF00534"/>
    </source>
</evidence>